<evidence type="ECO:0000256" key="1">
    <source>
        <dbReference type="PROSITE-ProRule" id="PRU00221"/>
    </source>
</evidence>
<dbReference type="SUPFAM" id="SSF50978">
    <property type="entry name" value="WD40 repeat-like"/>
    <property type="match status" value="1"/>
</dbReference>
<dbReference type="PANTHER" id="PTHR19846:SF0">
    <property type="entry name" value="PRE-MRNA PROCESSING FACTOR 4"/>
    <property type="match status" value="1"/>
</dbReference>
<keyword evidence="1" id="KW-0853">WD repeat</keyword>
<evidence type="ECO:0000313" key="3">
    <source>
        <dbReference type="Proteomes" id="UP000031668"/>
    </source>
</evidence>
<dbReference type="OMA" id="NMETANI"/>
<name>A0A0C2IV55_THEKT</name>
<dbReference type="SUPFAM" id="SSF158230">
    <property type="entry name" value="PRP4-like"/>
    <property type="match status" value="1"/>
</dbReference>
<dbReference type="PROSITE" id="PS50082">
    <property type="entry name" value="WD_REPEATS_2"/>
    <property type="match status" value="1"/>
</dbReference>
<sequence length="324" mass="36922">MDIDVTDEEMPMAQTIGAGNDNAFLINQELLADIPKDSKDVVERLRLLGYPTSITGEDEEGRYRRLEIIILQLREKCSLETRDKTAAAETHTEELWYHEGCDELLHARMMIAFYSLTRYAIVMNCVQARLENEVEFEKKTEFEKAAKSQDVQRRFGIFEYRSSQLGDNRPLTFCQVSPHGDSLATASRSGICKLWNIKTGQLIRSFEGHHEHAGSIVFHPELYNSESDTVIQLASCCAEGSIFLWNIKKNLPIVTLPSVEHRVSRAIFHPSGEFLASACFDKSWRLFDLEKNIEILRQEGHSRECYNIAFHPDGSLIASTFAII</sequence>
<dbReference type="PANTHER" id="PTHR19846">
    <property type="entry name" value="WD40 REPEAT PROTEIN"/>
    <property type="match status" value="1"/>
</dbReference>
<dbReference type="InterPro" id="IPR015943">
    <property type="entry name" value="WD40/YVTN_repeat-like_dom_sf"/>
</dbReference>
<dbReference type="Proteomes" id="UP000031668">
    <property type="component" value="Unassembled WGS sequence"/>
</dbReference>
<feature type="repeat" description="WD" evidence="1">
    <location>
        <begin position="164"/>
        <end position="205"/>
    </location>
</feature>
<accession>A0A0C2IV55</accession>
<reference evidence="2 3" key="1">
    <citation type="journal article" date="2014" name="Genome Biol. Evol.">
        <title>The genome of the myxosporean Thelohanellus kitauei shows adaptations to nutrient acquisition within its fish host.</title>
        <authorList>
            <person name="Yang Y."/>
            <person name="Xiong J."/>
            <person name="Zhou Z."/>
            <person name="Huo F."/>
            <person name="Miao W."/>
            <person name="Ran C."/>
            <person name="Liu Y."/>
            <person name="Zhang J."/>
            <person name="Feng J."/>
            <person name="Wang M."/>
            <person name="Wang M."/>
            <person name="Wang L."/>
            <person name="Yao B."/>
        </authorList>
    </citation>
    <scope>NUCLEOTIDE SEQUENCE [LARGE SCALE GENOMIC DNA]</scope>
    <source>
        <strain evidence="2">Wuqing</strain>
    </source>
</reference>
<dbReference type="AlphaFoldDB" id="A0A0C2IV55"/>
<dbReference type="GO" id="GO:0046540">
    <property type="term" value="C:U4/U6 x U5 tri-snRNP complex"/>
    <property type="evidence" value="ECO:0007669"/>
    <property type="project" value="TreeGrafter"/>
</dbReference>
<dbReference type="InterPro" id="IPR001680">
    <property type="entry name" value="WD40_rpt"/>
</dbReference>
<dbReference type="Gene3D" id="2.130.10.10">
    <property type="entry name" value="YVTN repeat-like/Quinoprotein amine dehydrogenase"/>
    <property type="match status" value="1"/>
</dbReference>
<dbReference type="Pfam" id="PF00400">
    <property type="entry name" value="WD40"/>
    <property type="match status" value="4"/>
</dbReference>
<dbReference type="GO" id="GO:0017070">
    <property type="term" value="F:U6 snRNA binding"/>
    <property type="evidence" value="ECO:0007669"/>
    <property type="project" value="TreeGrafter"/>
</dbReference>
<protein>
    <submittedName>
        <fullName evidence="2">U4/U6 small nuclear ribonucleoprotein Prp4</fullName>
    </submittedName>
</protein>
<gene>
    <name evidence="2" type="ORF">RF11_02416</name>
</gene>
<evidence type="ECO:0000313" key="2">
    <source>
        <dbReference type="EMBL" id="KII60717.1"/>
    </source>
</evidence>
<proteinExistence type="predicted"/>
<dbReference type="GO" id="GO:0000398">
    <property type="term" value="P:mRNA splicing, via spliceosome"/>
    <property type="evidence" value="ECO:0007669"/>
    <property type="project" value="TreeGrafter"/>
</dbReference>
<comment type="caution">
    <text evidence="2">The sequence shown here is derived from an EMBL/GenBank/DDBJ whole genome shotgun (WGS) entry which is preliminary data.</text>
</comment>
<dbReference type="InterPro" id="IPR036322">
    <property type="entry name" value="WD40_repeat_dom_sf"/>
</dbReference>
<dbReference type="OrthoDB" id="540662at2759"/>
<organism evidence="2 3">
    <name type="scientific">Thelohanellus kitauei</name>
    <name type="common">Myxosporean</name>
    <dbReference type="NCBI Taxonomy" id="669202"/>
    <lineage>
        <taxon>Eukaryota</taxon>
        <taxon>Metazoa</taxon>
        <taxon>Cnidaria</taxon>
        <taxon>Myxozoa</taxon>
        <taxon>Myxosporea</taxon>
        <taxon>Bivalvulida</taxon>
        <taxon>Platysporina</taxon>
        <taxon>Myxobolidae</taxon>
        <taxon>Thelohanellus</taxon>
    </lineage>
</organism>
<keyword evidence="3" id="KW-1185">Reference proteome</keyword>
<dbReference type="InterPro" id="IPR036285">
    <property type="entry name" value="PRP4-like_sf"/>
</dbReference>
<keyword evidence="2" id="KW-0687">Ribonucleoprotein</keyword>
<dbReference type="SMART" id="SM00320">
    <property type="entry name" value="WD40"/>
    <property type="match status" value="3"/>
</dbReference>
<dbReference type="GO" id="GO:0030621">
    <property type="term" value="F:U4 snRNA binding"/>
    <property type="evidence" value="ECO:0007669"/>
    <property type="project" value="TreeGrafter"/>
</dbReference>
<dbReference type="EMBL" id="JWZT01005490">
    <property type="protein sequence ID" value="KII60717.1"/>
    <property type="molecule type" value="Genomic_DNA"/>
</dbReference>